<keyword evidence="6" id="KW-1185">Reference proteome</keyword>
<dbReference type="InterPro" id="IPR050204">
    <property type="entry name" value="AraC_XylS_family_regulators"/>
</dbReference>
<dbReference type="Pfam" id="PF12833">
    <property type="entry name" value="HTH_18"/>
    <property type="match status" value="1"/>
</dbReference>
<dbReference type="AlphaFoldDB" id="A0A6G9YH63"/>
<dbReference type="InterPro" id="IPR018060">
    <property type="entry name" value="HTH_AraC"/>
</dbReference>
<organism evidence="5 6">
    <name type="scientific">Nocardia arthritidis</name>
    <dbReference type="NCBI Taxonomy" id="228602"/>
    <lineage>
        <taxon>Bacteria</taxon>
        <taxon>Bacillati</taxon>
        <taxon>Actinomycetota</taxon>
        <taxon>Actinomycetes</taxon>
        <taxon>Mycobacteriales</taxon>
        <taxon>Nocardiaceae</taxon>
        <taxon>Nocardia</taxon>
    </lineage>
</organism>
<dbReference type="SMART" id="SM00342">
    <property type="entry name" value="HTH_ARAC"/>
    <property type="match status" value="1"/>
</dbReference>
<dbReference type="GO" id="GO:0003700">
    <property type="term" value="F:DNA-binding transcription factor activity"/>
    <property type="evidence" value="ECO:0007669"/>
    <property type="project" value="InterPro"/>
</dbReference>
<evidence type="ECO:0000256" key="2">
    <source>
        <dbReference type="ARBA" id="ARBA00023125"/>
    </source>
</evidence>
<dbReference type="PANTHER" id="PTHR46796">
    <property type="entry name" value="HTH-TYPE TRANSCRIPTIONAL ACTIVATOR RHAS-RELATED"/>
    <property type="match status" value="1"/>
</dbReference>
<keyword evidence="2" id="KW-0238">DNA-binding</keyword>
<proteinExistence type="predicted"/>
<evidence type="ECO:0000259" key="4">
    <source>
        <dbReference type="PROSITE" id="PS01124"/>
    </source>
</evidence>
<protein>
    <submittedName>
        <fullName evidence="5">Helix-turn-helix domain-containing protein</fullName>
    </submittedName>
</protein>
<keyword evidence="3" id="KW-0804">Transcription</keyword>
<dbReference type="EMBL" id="CP046172">
    <property type="protein sequence ID" value="QIS12552.1"/>
    <property type="molecule type" value="Genomic_DNA"/>
</dbReference>
<dbReference type="KEGG" id="nah:F5544_23465"/>
<dbReference type="Proteomes" id="UP000503540">
    <property type="component" value="Chromosome"/>
</dbReference>
<feature type="domain" description="HTH araC/xylS-type" evidence="4">
    <location>
        <begin position="161"/>
        <end position="259"/>
    </location>
</feature>
<evidence type="ECO:0000313" key="5">
    <source>
        <dbReference type="EMBL" id="QIS12552.1"/>
    </source>
</evidence>
<evidence type="ECO:0000313" key="6">
    <source>
        <dbReference type="Proteomes" id="UP000503540"/>
    </source>
</evidence>
<evidence type="ECO:0000256" key="1">
    <source>
        <dbReference type="ARBA" id="ARBA00023015"/>
    </source>
</evidence>
<dbReference type="RefSeq" id="WP_238846606.1">
    <property type="nucleotide sequence ID" value="NZ_CP046172.1"/>
</dbReference>
<dbReference type="GO" id="GO:0043565">
    <property type="term" value="F:sequence-specific DNA binding"/>
    <property type="evidence" value="ECO:0007669"/>
    <property type="project" value="InterPro"/>
</dbReference>
<accession>A0A6G9YH63</accession>
<gene>
    <name evidence="5" type="ORF">F5544_23465</name>
</gene>
<sequence>MGEFDTAWDFASPADIAPGGGAAMIGYRDSRGGGMDMRVGGIPAVTMLIGFGDEDLVVENAVGRQALTGFVTGYSSGGMRISSARAECVEVRLSPPRAHSLLGINPAELGCEVVELADLWGDRAVRLRERLGETTLWEERFALTRAFLAECAESARLPDPEVVASWRRILVSHGRVRVGELAESCGWSRKRLWARFESQLGLTPKRAAMLVRFRHAVDGLLTGLPAAEVAAACGYTDQPHLCRDMSSFANLTPGALAAQPRTEVMRYRNRAWGTFFQYRGRPVDR</sequence>
<keyword evidence="1" id="KW-0805">Transcription regulation</keyword>
<name>A0A6G9YH63_9NOCA</name>
<dbReference type="PROSITE" id="PS01124">
    <property type="entry name" value="HTH_ARAC_FAMILY_2"/>
    <property type="match status" value="1"/>
</dbReference>
<evidence type="ECO:0000256" key="3">
    <source>
        <dbReference type="ARBA" id="ARBA00023163"/>
    </source>
</evidence>
<reference evidence="5 6" key="1">
    <citation type="journal article" date="2019" name="ACS Chem. Biol.">
        <title>Identification and Mobilization of a Cryptic Antibiotic Biosynthesis Gene Locus from a Human-Pathogenic Nocardia Isolate.</title>
        <authorList>
            <person name="Herisse M."/>
            <person name="Ishida K."/>
            <person name="Porter J.L."/>
            <person name="Howden B."/>
            <person name="Hertweck C."/>
            <person name="Stinear T.P."/>
            <person name="Pidot S.J."/>
        </authorList>
    </citation>
    <scope>NUCLEOTIDE SEQUENCE [LARGE SCALE GENOMIC DNA]</scope>
    <source>
        <strain evidence="5 6">AUSMDU00012717</strain>
    </source>
</reference>
<dbReference type="Gene3D" id="1.10.10.60">
    <property type="entry name" value="Homeodomain-like"/>
    <property type="match status" value="1"/>
</dbReference>
<dbReference type="PANTHER" id="PTHR46796:SF15">
    <property type="entry name" value="BLL1074 PROTEIN"/>
    <property type="match status" value="1"/>
</dbReference>